<evidence type="ECO:0000313" key="1">
    <source>
        <dbReference type="EMBL" id="KII63803.1"/>
    </source>
</evidence>
<dbReference type="Proteomes" id="UP000031668">
    <property type="component" value="Unassembled WGS sequence"/>
</dbReference>
<evidence type="ECO:0008006" key="3">
    <source>
        <dbReference type="Google" id="ProtNLM"/>
    </source>
</evidence>
<gene>
    <name evidence="1" type="ORF">RF11_15038</name>
</gene>
<evidence type="ECO:0000313" key="2">
    <source>
        <dbReference type="Proteomes" id="UP000031668"/>
    </source>
</evidence>
<protein>
    <recommendedName>
        <fullName evidence="3">PiggyBac transposable element-derived protein domain-containing protein</fullName>
    </recommendedName>
</protein>
<keyword evidence="2" id="KW-1185">Reference proteome</keyword>
<organism evidence="1 2">
    <name type="scientific">Thelohanellus kitauei</name>
    <name type="common">Myxosporean</name>
    <dbReference type="NCBI Taxonomy" id="669202"/>
    <lineage>
        <taxon>Eukaryota</taxon>
        <taxon>Metazoa</taxon>
        <taxon>Cnidaria</taxon>
        <taxon>Myxozoa</taxon>
        <taxon>Myxosporea</taxon>
        <taxon>Bivalvulida</taxon>
        <taxon>Platysporina</taxon>
        <taxon>Myxobolidae</taxon>
        <taxon>Thelohanellus</taxon>
    </lineage>
</organism>
<dbReference type="EMBL" id="JWZT01004591">
    <property type="protein sequence ID" value="KII63803.1"/>
    <property type="molecule type" value="Genomic_DNA"/>
</dbReference>
<name>A0A0C2IES2_THEKT</name>
<dbReference type="AlphaFoldDB" id="A0A0C2IES2"/>
<comment type="caution">
    <text evidence="1">The sequence shown here is derived from an EMBL/GenBank/DDBJ whole genome shotgun (WGS) entry which is preliminary data.</text>
</comment>
<reference evidence="1 2" key="1">
    <citation type="journal article" date="2014" name="Genome Biol. Evol.">
        <title>The genome of the myxosporean Thelohanellus kitauei shows adaptations to nutrient acquisition within its fish host.</title>
        <authorList>
            <person name="Yang Y."/>
            <person name="Xiong J."/>
            <person name="Zhou Z."/>
            <person name="Huo F."/>
            <person name="Miao W."/>
            <person name="Ran C."/>
            <person name="Liu Y."/>
            <person name="Zhang J."/>
            <person name="Feng J."/>
            <person name="Wang M."/>
            <person name="Wang M."/>
            <person name="Wang L."/>
            <person name="Yao B."/>
        </authorList>
    </citation>
    <scope>NUCLEOTIDE SEQUENCE [LARGE SCALE GENOMIC DNA]</scope>
    <source>
        <strain evidence="1">Wuqing</strain>
    </source>
</reference>
<accession>A0A0C2IES2</accession>
<dbReference type="OrthoDB" id="6382161at2759"/>
<proteinExistence type="predicted"/>
<sequence>MGPLNQTANIATDTDTLTLTQFEQTKSENTLVDSGVRNESQQNGLSEPPERIGSPCGYFFRFITIEMVELVVSETDYCSQTSIPDRERLDLLGFVTQLSHCLIVAYKPVKSLVRKRGSHMSLSLSGETYVFKSRTAKVKKDSTGSPLVGIRLGGVAHLKLHVEKKGRYRHCKKSTIRNLCGKCGICLSLTSARNCIKIIIQRI</sequence>